<dbReference type="EMBL" id="NQJD01000033">
    <property type="protein sequence ID" value="TAA74266.1"/>
    <property type="molecule type" value="Genomic_DNA"/>
</dbReference>
<dbReference type="Proteomes" id="UP000316238">
    <property type="component" value="Unassembled WGS sequence"/>
</dbReference>
<dbReference type="PANTHER" id="PTHR34388">
    <property type="entry name" value="DNA POLYMERASE III SUBUNIT DELTA"/>
    <property type="match status" value="1"/>
</dbReference>
<name>A0A521FZS2_9BACT</name>
<dbReference type="GO" id="GO:0003677">
    <property type="term" value="F:DNA binding"/>
    <property type="evidence" value="ECO:0007669"/>
    <property type="project" value="InterPro"/>
</dbReference>
<evidence type="ECO:0000256" key="1">
    <source>
        <dbReference type="ARBA" id="ARBA00012417"/>
    </source>
</evidence>
<keyword evidence="3 8" id="KW-0548">Nucleotidyltransferase</keyword>
<evidence type="ECO:0000256" key="2">
    <source>
        <dbReference type="ARBA" id="ARBA00022679"/>
    </source>
</evidence>
<comment type="caution">
    <text evidence="8">The sequence shown here is derived from an EMBL/GenBank/DDBJ whole genome shotgun (WGS) entry which is preliminary data.</text>
</comment>
<comment type="catalytic activity">
    <reaction evidence="7">
        <text>DNA(n) + a 2'-deoxyribonucleoside 5'-triphosphate = DNA(n+1) + diphosphate</text>
        <dbReference type="Rhea" id="RHEA:22508"/>
        <dbReference type="Rhea" id="RHEA-COMP:17339"/>
        <dbReference type="Rhea" id="RHEA-COMP:17340"/>
        <dbReference type="ChEBI" id="CHEBI:33019"/>
        <dbReference type="ChEBI" id="CHEBI:61560"/>
        <dbReference type="ChEBI" id="CHEBI:173112"/>
        <dbReference type="EC" id="2.7.7.7"/>
    </reaction>
</comment>
<keyword evidence="9" id="KW-1185">Reference proteome</keyword>
<dbReference type="Gene3D" id="3.40.50.300">
    <property type="entry name" value="P-loop containing nucleotide triphosphate hydrolases"/>
    <property type="match status" value="1"/>
</dbReference>
<keyword evidence="5" id="KW-0239">DNA-directed DNA polymerase</keyword>
<dbReference type="AlphaFoldDB" id="A0A521FZS2"/>
<dbReference type="InterPro" id="IPR027417">
    <property type="entry name" value="P-loop_NTPase"/>
</dbReference>
<dbReference type="InterPro" id="IPR005790">
    <property type="entry name" value="DNA_polIII_delta"/>
</dbReference>
<comment type="similarity">
    <text evidence="6">Belongs to the DNA polymerase HolA subunit family.</text>
</comment>
<dbReference type="NCBIfam" id="TIGR01128">
    <property type="entry name" value="holA"/>
    <property type="match status" value="1"/>
</dbReference>
<evidence type="ECO:0000256" key="5">
    <source>
        <dbReference type="ARBA" id="ARBA00022932"/>
    </source>
</evidence>
<protein>
    <recommendedName>
        <fullName evidence="1">DNA-directed DNA polymerase</fullName>
        <ecNumber evidence="1">2.7.7.7</ecNumber>
    </recommendedName>
</protein>
<dbReference type="SUPFAM" id="SSF48019">
    <property type="entry name" value="post-AAA+ oligomerization domain-like"/>
    <property type="match status" value="1"/>
</dbReference>
<evidence type="ECO:0000313" key="9">
    <source>
        <dbReference type="Proteomes" id="UP000316238"/>
    </source>
</evidence>
<evidence type="ECO:0000256" key="3">
    <source>
        <dbReference type="ARBA" id="ARBA00022695"/>
    </source>
</evidence>
<gene>
    <name evidence="8" type="ORF">CDV28_13317</name>
</gene>
<dbReference type="InterPro" id="IPR008921">
    <property type="entry name" value="DNA_pol3_clamp-load_cplx_C"/>
</dbReference>
<keyword evidence="2 8" id="KW-0808">Transferase</keyword>
<dbReference type="Gene3D" id="1.10.8.60">
    <property type="match status" value="1"/>
</dbReference>
<dbReference type="PANTHER" id="PTHR34388:SF1">
    <property type="entry name" value="DNA POLYMERASE III SUBUNIT DELTA"/>
    <property type="match status" value="1"/>
</dbReference>
<dbReference type="GO" id="GO:0006261">
    <property type="term" value="P:DNA-templated DNA replication"/>
    <property type="evidence" value="ECO:0007669"/>
    <property type="project" value="TreeGrafter"/>
</dbReference>
<evidence type="ECO:0000256" key="4">
    <source>
        <dbReference type="ARBA" id="ARBA00022705"/>
    </source>
</evidence>
<proteinExistence type="inferred from homology"/>
<reference evidence="8" key="1">
    <citation type="submission" date="2017-07" db="EMBL/GenBank/DDBJ databases">
        <title>The cable genome - Insights into the physiology and evolution of filamentous bacteria capable of sulfide oxidation via long distance electron transfer.</title>
        <authorList>
            <person name="Thorup C."/>
            <person name="Bjerg J.T."/>
            <person name="Schreiber L."/>
            <person name="Nielsen L.P."/>
            <person name="Kjeldsen K.U."/>
            <person name="Boesen T."/>
            <person name="Boggild A."/>
            <person name="Meysman F."/>
            <person name="Geelhoed J."/>
            <person name="Schramm A."/>
        </authorList>
    </citation>
    <scope>NUCLEOTIDE SEQUENCE [LARGE SCALE GENOMIC DNA]</scope>
    <source>
        <strain evidence="8">GS</strain>
    </source>
</reference>
<keyword evidence="4" id="KW-0235">DNA replication</keyword>
<evidence type="ECO:0000313" key="8">
    <source>
        <dbReference type="EMBL" id="TAA74266.1"/>
    </source>
</evidence>
<sequence length="459" mass="50353">MPVYDRSTLNNLLREISSGAACPAVLLFGERSLCQQAAEQISTALCAQGGGTVHAIDGDSEDHSTTLAKLRSFSLLGGRQVFRVNGSRLFLSKNVAEAIWKKVVKAWEEGSADKAAKQLRTMLAAAGLDSSDDPGSLSDEQWKKCFSFAKPAGNLSWTGPLLEQTEISNAKLSTGDAGEMLLAALDNGVPKNNSLLLLAEELDKRKKLYKSFSAKFAVLDLSVDTGSSSQAKKEQEGVLREQISKVLKDFGKTLDKGVIEQLLERVGFHPGAAVTETEKLALSVGDAPRITLDDLNLMVGRTREEAVFELTEAVGNRDIDKALRIAARLQENGIHGLAVIATLRNFTRNLLLFRALQEQEQYRFRPGIAPNVFQEQCLPLLKENLNWKNELSGHPFALYMKFKTASAFSLPLLRHWLRLILSADRRLKGSPISADTVIQHLVLAMITTVSDKGNLQNRI</sequence>
<organism evidence="8 9">
    <name type="scientific">Candidatus Electronema aureum</name>
    <dbReference type="NCBI Taxonomy" id="2005002"/>
    <lineage>
        <taxon>Bacteria</taxon>
        <taxon>Pseudomonadati</taxon>
        <taxon>Thermodesulfobacteriota</taxon>
        <taxon>Desulfobulbia</taxon>
        <taxon>Desulfobulbales</taxon>
        <taxon>Desulfobulbaceae</taxon>
        <taxon>Candidatus Electronema</taxon>
    </lineage>
</organism>
<evidence type="ECO:0000256" key="6">
    <source>
        <dbReference type="ARBA" id="ARBA00034754"/>
    </source>
</evidence>
<dbReference type="Gene3D" id="1.20.272.10">
    <property type="match status" value="1"/>
</dbReference>
<accession>A0A521FZS2</accession>
<dbReference type="EC" id="2.7.7.7" evidence="1"/>
<evidence type="ECO:0000256" key="7">
    <source>
        <dbReference type="ARBA" id="ARBA00049244"/>
    </source>
</evidence>
<dbReference type="GO" id="GO:0009360">
    <property type="term" value="C:DNA polymerase III complex"/>
    <property type="evidence" value="ECO:0007669"/>
    <property type="project" value="TreeGrafter"/>
</dbReference>
<dbReference type="GO" id="GO:0003887">
    <property type="term" value="F:DNA-directed DNA polymerase activity"/>
    <property type="evidence" value="ECO:0007669"/>
    <property type="project" value="UniProtKB-KW"/>
</dbReference>